<evidence type="ECO:0000313" key="1">
    <source>
        <dbReference type="EMBL" id="CAD8053819.1"/>
    </source>
</evidence>
<dbReference type="EMBL" id="CAJJDM010000019">
    <property type="protein sequence ID" value="CAD8053819.1"/>
    <property type="molecule type" value="Genomic_DNA"/>
</dbReference>
<accession>A0A8S1KER7</accession>
<dbReference type="AlphaFoldDB" id="A0A8S1KER7"/>
<proteinExistence type="predicted"/>
<sequence>MTKIFWKIIIIYKLRKITFELLILLLAQKKQEGQMIILPFIFKMEIRINKSLSYPHVPYNVQEELEKLQKMPESNQKINLMN</sequence>
<gene>
    <name evidence="1" type="ORF">PPRIM_AZ9-3.1.T0210096</name>
</gene>
<evidence type="ECO:0000313" key="2">
    <source>
        <dbReference type="Proteomes" id="UP000688137"/>
    </source>
</evidence>
<name>A0A8S1KER7_PARPR</name>
<comment type="caution">
    <text evidence="1">The sequence shown here is derived from an EMBL/GenBank/DDBJ whole genome shotgun (WGS) entry which is preliminary data.</text>
</comment>
<keyword evidence="2" id="KW-1185">Reference proteome</keyword>
<reference evidence="1" key="1">
    <citation type="submission" date="2021-01" db="EMBL/GenBank/DDBJ databases">
        <authorList>
            <consortium name="Genoscope - CEA"/>
            <person name="William W."/>
        </authorList>
    </citation>
    <scope>NUCLEOTIDE SEQUENCE</scope>
</reference>
<protein>
    <submittedName>
        <fullName evidence="1">Uncharacterized protein</fullName>
    </submittedName>
</protein>
<organism evidence="1 2">
    <name type="scientific">Paramecium primaurelia</name>
    <dbReference type="NCBI Taxonomy" id="5886"/>
    <lineage>
        <taxon>Eukaryota</taxon>
        <taxon>Sar</taxon>
        <taxon>Alveolata</taxon>
        <taxon>Ciliophora</taxon>
        <taxon>Intramacronucleata</taxon>
        <taxon>Oligohymenophorea</taxon>
        <taxon>Peniculida</taxon>
        <taxon>Parameciidae</taxon>
        <taxon>Paramecium</taxon>
    </lineage>
</organism>
<dbReference type="Proteomes" id="UP000688137">
    <property type="component" value="Unassembled WGS sequence"/>
</dbReference>